<dbReference type="InterPro" id="IPR033334">
    <property type="entry name" value="LNG1/2"/>
</dbReference>
<dbReference type="Proteomes" id="UP000215914">
    <property type="component" value="Chromosome 7"/>
</dbReference>
<reference evidence="4" key="2">
    <citation type="submission" date="2017-02" db="EMBL/GenBank/DDBJ databases">
        <title>Sunflower complete genome.</title>
        <authorList>
            <person name="Langlade N."/>
            <person name="Munos S."/>
        </authorList>
    </citation>
    <scope>NUCLEOTIDE SEQUENCE [LARGE SCALE GENOMIC DNA]</scope>
    <source>
        <tissue evidence="4">Leaves</tissue>
    </source>
</reference>
<feature type="compositionally biased region" description="Basic residues" evidence="1">
    <location>
        <begin position="335"/>
        <end position="345"/>
    </location>
</feature>
<reference evidence="3" key="3">
    <citation type="submission" date="2020-06" db="EMBL/GenBank/DDBJ databases">
        <title>Helianthus annuus Genome sequencing and assembly Release 2.</title>
        <authorList>
            <person name="Gouzy J."/>
            <person name="Langlade N."/>
            <person name="Munos S."/>
        </authorList>
    </citation>
    <scope>NUCLEOTIDE SEQUENCE</scope>
    <source>
        <tissue evidence="3">Leaves</tissue>
    </source>
</reference>
<name>A0A251UD47_HELAN</name>
<feature type="compositionally biased region" description="Basic and acidic residues" evidence="1">
    <location>
        <begin position="490"/>
        <end position="500"/>
    </location>
</feature>
<feature type="region of interest" description="Disordered" evidence="1">
    <location>
        <begin position="395"/>
        <end position="556"/>
    </location>
</feature>
<dbReference type="OrthoDB" id="769613at2759"/>
<accession>A0A251UD47</accession>
<keyword evidence="5" id="KW-1185">Reference proteome</keyword>
<dbReference type="GO" id="GO:0051513">
    <property type="term" value="P:regulation of monopolar cell growth"/>
    <property type="evidence" value="ECO:0007669"/>
    <property type="project" value="InterPro"/>
</dbReference>
<feature type="compositionally biased region" description="Basic and acidic residues" evidence="1">
    <location>
        <begin position="540"/>
        <end position="553"/>
    </location>
</feature>
<feature type="compositionally biased region" description="Polar residues" evidence="1">
    <location>
        <begin position="446"/>
        <end position="466"/>
    </location>
</feature>
<dbReference type="OMA" id="HTMEQPS"/>
<dbReference type="PANTHER" id="PTHR31680">
    <property type="entry name" value="LONGIFOLIA PROTEIN"/>
    <property type="match status" value="1"/>
</dbReference>
<dbReference type="EMBL" id="CM007896">
    <property type="protein sequence ID" value="OTG21034.1"/>
    <property type="molecule type" value="Genomic_DNA"/>
</dbReference>
<feature type="region of interest" description="Disordered" evidence="1">
    <location>
        <begin position="218"/>
        <end position="242"/>
    </location>
</feature>
<dbReference type="STRING" id="4232.A0A251UD47"/>
<feature type="region of interest" description="Disordered" evidence="1">
    <location>
        <begin position="39"/>
        <end position="96"/>
    </location>
</feature>
<evidence type="ECO:0000313" key="3">
    <source>
        <dbReference type="EMBL" id="KAF5799829.1"/>
    </source>
</evidence>
<feature type="domain" description="DUF4378" evidence="2">
    <location>
        <begin position="628"/>
        <end position="786"/>
    </location>
</feature>
<dbReference type="InterPro" id="IPR025486">
    <property type="entry name" value="DUF4378"/>
</dbReference>
<feature type="compositionally biased region" description="Basic and acidic residues" evidence="1">
    <location>
        <begin position="422"/>
        <end position="441"/>
    </location>
</feature>
<gene>
    <name evidence="4" type="ORF">HannXRQ_Chr07g0199721</name>
    <name evidence="3" type="ORF">HanXRQr2_Chr07g0309011</name>
</gene>
<sequence>MGDKEVLHTLRGDKQKQVGCMNGLFQMFDHRYFLGQRRNGHTHKRLPPGQSNNGETELMNDKENSPKAVIKEKNSLSIELPRNSISSSSSSTAMPPLDCSKRVQTELSSCQSVISEPSSTPFLHKKQPDLFVQSPDIRDVVKDSMTREPRVVSIKRVAKDERVGPTMKHVDSPRPSPHEKPIQYERIYRNLKELKETTRFSCDGRESRYQMKSGMTIKELPRLSLDSSNSTKDRTSNKRTSSSVVARLMGLEALTPSVDESKTSKTNGCFYEESVVNSKLSRKEEELKHDCTSVSPGVHKTQRGVKVNHVFTRIPLETAPWKQERGGRGPWKPPFKSKKGPRRAKPGSLSIYDEIEKRLTEHEFESAGKDLRALKQILEAMQKTKNRLENEEYAFNNSNADDRLSQKVDQPVSPAITPKKVKQTEARRDMVRRSRLKDPNVRECSGTVSRKMQRSKNSIIGPSSDLSRPKKQPGMQRPPLGSTNKHPKAKTVDQRQDSSDTRNLSQQSETVSFQSNDSEVTSTEWSQEVNSPFQRKKNHRVSESTAKHDKHTMEQPSPVSVLDAFYTEDTPSPVKMKAISFNDDENLQFEEAQHQYSEFDKMKLEKIKNLVHQIELLNTNTDEDETGDHRYVEEILLASGCLRDLDGTAAIAQLHPTAGFINPELFHVLEKTKIRDKKFMRSKIRRKLVFDTVNDILGDKLARFGPLGPHKRRTRNADTLLKELWSGIDGLQNKQEIGVPDEDDEVTDIINADVNKRSQDWDEYYHQVPDLVLDIERLIFKDLITEVVNDQVSSLHDWQVRPHCRRLFPM</sequence>
<protein>
    <recommendedName>
        <fullName evidence="2">DUF4378 domain-containing protein</fullName>
    </recommendedName>
</protein>
<dbReference type="Pfam" id="PF14309">
    <property type="entry name" value="DUF4378"/>
    <property type="match status" value="1"/>
</dbReference>
<dbReference type="InParanoid" id="A0A251UD47"/>
<dbReference type="Gramene" id="mRNA:HanXRQr2_Chr07g0309011">
    <property type="protein sequence ID" value="mRNA:HanXRQr2_Chr07g0309011"/>
    <property type="gene ID" value="HanXRQr2_Chr07g0309011"/>
</dbReference>
<evidence type="ECO:0000313" key="4">
    <source>
        <dbReference type="EMBL" id="OTG21034.1"/>
    </source>
</evidence>
<evidence type="ECO:0000259" key="2">
    <source>
        <dbReference type="Pfam" id="PF14309"/>
    </source>
</evidence>
<feature type="region of interest" description="Disordered" evidence="1">
    <location>
        <begin position="321"/>
        <end position="348"/>
    </location>
</feature>
<evidence type="ECO:0000313" key="5">
    <source>
        <dbReference type="Proteomes" id="UP000215914"/>
    </source>
</evidence>
<proteinExistence type="predicted"/>
<feature type="compositionally biased region" description="Basic and acidic residues" evidence="1">
    <location>
        <begin position="59"/>
        <end position="74"/>
    </location>
</feature>
<dbReference type="AlphaFoldDB" id="A0A251UD47"/>
<evidence type="ECO:0000256" key="1">
    <source>
        <dbReference type="SAM" id="MobiDB-lite"/>
    </source>
</evidence>
<reference evidence="3 5" key="1">
    <citation type="journal article" date="2017" name="Nature">
        <title>The sunflower genome provides insights into oil metabolism, flowering and Asterid evolution.</title>
        <authorList>
            <person name="Badouin H."/>
            <person name="Gouzy J."/>
            <person name="Grassa C.J."/>
            <person name="Murat F."/>
            <person name="Staton S.E."/>
            <person name="Cottret L."/>
            <person name="Lelandais-Briere C."/>
            <person name="Owens G.L."/>
            <person name="Carrere S."/>
            <person name="Mayjonade B."/>
            <person name="Legrand L."/>
            <person name="Gill N."/>
            <person name="Kane N.C."/>
            <person name="Bowers J.E."/>
            <person name="Hubner S."/>
            <person name="Bellec A."/>
            <person name="Berard A."/>
            <person name="Berges H."/>
            <person name="Blanchet N."/>
            <person name="Boniface M.C."/>
            <person name="Brunel D."/>
            <person name="Catrice O."/>
            <person name="Chaidir N."/>
            <person name="Claudel C."/>
            <person name="Donnadieu C."/>
            <person name="Faraut T."/>
            <person name="Fievet G."/>
            <person name="Helmstetter N."/>
            <person name="King M."/>
            <person name="Knapp S.J."/>
            <person name="Lai Z."/>
            <person name="Le Paslier M.C."/>
            <person name="Lippi Y."/>
            <person name="Lorenzon L."/>
            <person name="Mandel J.R."/>
            <person name="Marage G."/>
            <person name="Marchand G."/>
            <person name="Marquand E."/>
            <person name="Bret-Mestries E."/>
            <person name="Morien E."/>
            <person name="Nambeesan S."/>
            <person name="Nguyen T."/>
            <person name="Pegot-Espagnet P."/>
            <person name="Pouilly N."/>
            <person name="Raftis F."/>
            <person name="Sallet E."/>
            <person name="Schiex T."/>
            <person name="Thomas J."/>
            <person name="Vandecasteele C."/>
            <person name="Vares D."/>
            <person name="Vear F."/>
            <person name="Vautrin S."/>
            <person name="Crespi M."/>
            <person name="Mangin B."/>
            <person name="Burke J.M."/>
            <person name="Salse J."/>
            <person name="Munos S."/>
            <person name="Vincourt P."/>
            <person name="Rieseberg L.H."/>
            <person name="Langlade N.B."/>
        </authorList>
    </citation>
    <scope>NUCLEOTIDE SEQUENCE [LARGE SCALE GENOMIC DNA]</scope>
    <source>
        <strain evidence="5">cv. SF193</strain>
        <tissue evidence="3">Leaves</tissue>
    </source>
</reference>
<dbReference type="EMBL" id="MNCJ02000322">
    <property type="protein sequence ID" value="KAF5799829.1"/>
    <property type="molecule type" value="Genomic_DNA"/>
</dbReference>
<feature type="compositionally biased region" description="Polar residues" evidence="1">
    <location>
        <begin position="501"/>
        <end position="533"/>
    </location>
</feature>
<dbReference type="PANTHER" id="PTHR31680:SF21">
    <property type="entry name" value="DUF4378 DOMAIN-CONTAINING PROTEIN"/>
    <property type="match status" value="1"/>
</dbReference>
<organism evidence="4 5">
    <name type="scientific">Helianthus annuus</name>
    <name type="common">Common sunflower</name>
    <dbReference type="NCBI Taxonomy" id="4232"/>
    <lineage>
        <taxon>Eukaryota</taxon>
        <taxon>Viridiplantae</taxon>
        <taxon>Streptophyta</taxon>
        <taxon>Embryophyta</taxon>
        <taxon>Tracheophyta</taxon>
        <taxon>Spermatophyta</taxon>
        <taxon>Magnoliopsida</taxon>
        <taxon>eudicotyledons</taxon>
        <taxon>Gunneridae</taxon>
        <taxon>Pentapetalae</taxon>
        <taxon>asterids</taxon>
        <taxon>campanulids</taxon>
        <taxon>Asterales</taxon>
        <taxon>Asteraceae</taxon>
        <taxon>Asteroideae</taxon>
        <taxon>Heliantheae alliance</taxon>
        <taxon>Heliantheae</taxon>
        <taxon>Helianthus</taxon>
    </lineage>
</organism>